<protein>
    <submittedName>
        <fullName evidence="3">Uncharacterized protein DUF547</fullName>
    </submittedName>
</protein>
<dbReference type="Pfam" id="PF04784">
    <property type="entry name" value="DUF547"/>
    <property type="match status" value="1"/>
</dbReference>
<evidence type="ECO:0000259" key="2">
    <source>
        <dbReference type="Pfam" id="PF04784"/>
    </source>
</evidence>
<keyword evidence="4" id="KW-1185">Reference proteome</keyword>
<evidence type="ECO:0000313" key="4">
    <source>
        <dbReference type="Proteomes" id="UP000237662"/>
    </source>
</evidence>
<evidence type="ECO:0000256" key="1">
    <source>
        <dbReference type="SAM" id="MobiDB-lite"/>
    </source>
</evidence>
<dbReference type="AlphaFoldDB" id="A0A2S6I681"/>
<dbReference type="EMBL" id="PTJC01000006">
    <property type="protein sequence ID" value="PPK86655.1"/>
    <property type="molecule type" value="Genomic_DNA"/>
</dbReference>
<dbReference type="PROSITE" id="PS51257">
    <property type="entry name" value="PROKAR_LIPOPROTEIN"/>
    <property type="match status" value="1"/>
</dbReference>
<dbReference type="OrthoDB" id="526867at2"/>
<name>A0A2S6I681_9BACT</name>
<organism evidence="3 4">
    <name type="scientific">Neolewinella xylanilytica</name>
    <dbReference type="NCBI Taxonomy" id="1514080"/>
    <lineage>
        <taxon>Bacteria</taxon>
        <taxon>Pseudomonadati</taxon>
        <taxon>Bacteroidota</taxon>
        <taxon>Saprospiria</taxon>
        <taxon>Saprospirales</taxon>
        <taxon>Lewinellaceae</taxon>
        <taxon>Neolewinella</taxon>
    </lineage>
</organism>
<proteinExistence type="predicted"/>
<sequence length="311" mass="34824">MFKAFTLICIFPLLLGCTEGPPADVQGAESVSEPIMADTIVQDQIEYTREQTPEAPPQETLVREVASPLRPAVAPPPPTNKAPAPISTPAAQQPIRPQGPSHAAWSSLLSRHVSGSGTVNYAGFRQDVEALNGYLSTLAEEVPDNSWSNEEALAYWINAYNAFTIKLILDNWSVKSIREIDEPWDQKFITLDGDAYSLNQIEHEIIRPNFAEPRIHFALVCAAVSCPPLATSAYTAENLDAMLERQTRNFINNEEFNVTQEEVVRVSPLFDWYAEDFGNVTEFLNRYLRTDIPTKKQLYFLEYDWSLNGGV</sequence>
<evidence type="ECO:0000313" key="3">
    <source>
        <dbReference type="EMBL" id="PPK86655.1"/>
    </source>
</evidence>
<reference evidence="3 4" key="1">
    <citation type="submission" date="2018-02" db="EMBL/GenBank/DDBJ databases">
        <title>Genomic Encyclopedia of Archaeal and Bacterial Type Strains, Phase II (KMG-II): from individual species to whole genera.</title>
        <authorList>
            <person name="Goeker M."/>
        </authorList>
    </citation>
    <scope>NUCLEOTIDE SEQUENCE [LARGE SCALE GENOMIC DNA]</scope>
    <source>
        <strain evidence="3 4">DSM 29526</strain>
    </source>
</reference>
<comment type="caution">
    <text evidence="3">The sequence shown here is derived from an EMBL/GenBank/DDBJ whole genome shotgun (WGS) entry which is preliminary data.</text>
</comment>
<feature type="region of interest" description="Disordered" evidence="1">
    <location>
        <begin position="72"/>
        <end position="101"/>
    </location>
</feature>
<accession>A0A2S6I681</accession>
<gene>
    <name evidence="3" type="ORF">CLV84_3590</name>
</gene>
<feature type="domain" description="DUF547" evidence="2">
    <location>
        <begin position="146"/>
        <end position="251"/>
    </location>
</feature>
<dbReference type="Proteomes" id="UP000237662">
    <property type="component" value="Unassembled WGS sequence"/>
</dbReference>
<dbReference type="PANTHER" id="PTHR46361">
    <property type="entry name" value="ELECTRON CARRIER/ PROTEIN DISULFIDE OXIDOREDUCTASE"/>
    <property type="match status" value="1"/>
</dbReference>
<dbReference type="PANTHER" id="PTHR46361:SF3">
    <property type="entry name" value="ELECTRON CARRIER_ PROTEIN DISULFIDE OXIDOREDUCTASE"/>
    <property type="match status" value="1"/>
</dbReference>
<dbReference type="RefSeq" id="WP_104421073.1">
    <property type="nucleotide sequence ID" value="NZ_PTJC01000006.1"/>
</dbReference>
<dbReference type="InterPro" id="IPR006869">
    <property type="entry name" value="DUF547"/>
</dbReference>